<dbReference type="CDD" id="cd03416">
    <property type="entry name" value="CbiX_SirB_N"/>
    <property type="match status" value="1"/>
</dbReference>
<protein>
    <submittedName>
        <fullName evidence="3">Sirohydrochlorin ferrochelatase</fullName>
    </submittedName>
</protein>
<dbReference type="PANTHER" id="PTHR33542">
    <property type="entry name" value="SIROHYDROCHLORIN FERROCHELATASE, CHLOROPLASTIC"/>
    <property type="match status" value="1"/>
</dbReference>
<dbReference type="Gene3D" id="3.40.50.1400">
    <property type="match status" value="2"/>
</dbReference>
<dbReference type="Proteomes" id="UP001174909">
    <property type="component" value="Unassembled WGS sequence"/>
</dbReference>
<comment type="caution">
    <text evidence="3">The sequence shown here is derived from an EMBL/GenBank/DDBJ whole genome shotgun (WGS) entry which is preliminary data.</text>
</comment>
<proteinExistence type="predicted"/>
<dbReference type="InterPro" id="IPR002762">
    <property type="entry name" value="CbiX-like"/>
</dbReference>
<sequence>MVQRLQERLGERNAKVKMACLEFIQPDLPQAVGSLVSEGRTSITVMPFLLGQGTHTNDDLEEEIARSLEAYPQARIKASEVFGSDPALVEIVVERVHEHSASLNGKSGNAPKGVMLVKAGTRSAAEDHLWLYQMGRMLEERLGAGYAVAVAQSHFGSPTMEEAAAELVEKQGVSAVTCVPYIFFPGLILTRNIIGGLEALGQKYPDVGFEVTPTLGVEDGLVELTARRILDASHD</sequence>
<dbReference type="PANTHER" id="PTHR33542:SF3">
    <property type="entry name" value="SIROHYDROCHLORIN FERROCHELATASE, CHLOROPLASTIC"/>
    <property type="match status" value="1"/>
</dbReference>
<reference evidence="3" key="1">
    <citation type="submission" date="2023-03" db="EMBL/GenBank/DDBJ databases">
        <authorList>
            <person name="Steffen K."/>
            <person name="Cardenas P."/>
        </authorList>
    </citation>
    <scope>NUCLEOTIDE SEQUENCE</scope>
</reference>
<dbReference type="GO" id="GO:0046872">
    <property type="term" value="F:metal ion binding"/>
    <property type="evidence" value="ECO:0007669"/>
    <property type="project" value="UniProtKB-KW"/>
</dbReference>
<evidence type="ECO:0000256" key="2">
    <source>
        <dbReference type="ARBA" id="ARBA00023239"/>
    </source>
</evidence>
<dbReference type="AlphaFoldDB" id="A0AA35X9L6"/>
<dbReference type="GO" id="GO:0016829">
    <property type="term" value="F:lyase activity"/>
    <property type="evidence" value="ECO:0007669"/>
    <property type="project" value="UniProtKB-KW"/>
</dbReference>
<dbReference type="Pfam" id="PF01903">
    <property type="entry name" value="CbiX"/>
    <property type="match status" value="2"/>
</dbReference>
<gene>
    <name evidence="3" type="ORF">GBAR_LOCUS27187</name>
</gene>
<evidence type="ECO:0000313" key="4">
    <source>
        <dbReference type="Proteomes" id="UP001174909"/>
    </source>
</evidence>
<dbReference type="InterPro" id="IPR050963">
    <property type="entry name" value="Sirohydro_Cobaltochel/CbiX"/>
</dbReference>
<evidence type="ECO:0000256" key="1">
    <source>
        <dbReference type="ARBA" id="ARBA00022723"/>
    </source>
</evidence>
<keyword evidence="1" id="KW-0479">Metal-binding</keyword>
<keyword evidence="4" id="KW-1185">Reference proteome</keyword>
<keyword evidence="2" id="KW-0456">Lyase</keyword>
<dbReference type="EMBL" id="CASHTH010003785">
    <property type="protein sequence ID" value="CAI8049359.1"/>
    <property type="molecule type" value="Genomic_DNA"/>
</dbReference>
<accession>A0AA35X9L6</accession>
<organism evidence="3 4">
    <name type="scientific">Geodia barretti</name>
    <name type="common">Barrett's horny sponge</name>
    <dbReference type="NCBI Taxonomy" id="519541"/>
    <lineage>
        <taxon>Eukaryota</taxon>
        <taxon>Metazoa</taxon>
        <taxon>Porifera</taxon>
        <taxon>Demospongiae</taxon>
        <taxon>Heteroscleromorpha</taxon>
        <taxon>Tetractinellida</taxon>
        <taxon>Astrophorina</taxon>
        <taxon>Geodiidae</taxon>
        <taxon>Geodia</taxon>
    </lineage>
</organism>
<dbReference type="SUPFAM" id="SSF53800">
    <property type="entry name" value="Chelatase"/>
    <property type="match status" value="1"/>
</dbReference>
<evidence type="ECO:0000313" key="3">
    <source>
        <dbReference type="EMBL" id="CAI8049359.1"/>
    </source>
</evidence>
<name>A0AA35X9L6_GEOBA</name>